<evidence type="ECO:0000259" key="6">
    <source>
        <dbReference type="Pfam" id="PF25954"/>
    </source>
</evidence>
<dbReference type="PANTHER" id="PTHR30469:SF15">
    <property type="entry name" value="HLYD FAMILY OF SECRETION PROTEINS"/>
    <property type="match status" value="1"/>
</dbReference>
<dbReference type="Pfam" id="PF25967">
    <property type="entry name" value="RND-MFP_C"/>
    <property type="match status" value="1"/>
</dbReference>
<dbReference type="Pfam" id="PF25954">
    <property type="entry name" value="Beta-barrel_RND_2"/>
    <property type="match status" value="1"/>
</dbReference>
<evidence type="ECO:0000313" key="8">
    <source>
        <dbReference type="EMBL" id="PJR14485.1"/>
    </source>
</evidence>
<dbReference type="SUPFAM" id="SSF111369">
    <property type="entry name" value="HlyD-like secretion proteins"/>
    <property type="match status" value="1"/>
</dbReference>
<feature type="domain" description="CusB-like beta-barrel" evidence="6">
    <location>
        <begin position="214"/>
        <end position="287"/>
    </location>
</feature>
<dbReference type="Proteomes" id="UP000231987">
    <property type="component" value="Unassembled WGS sequence"/>
</dbReference>
<dbReference type="NCBIfam" id="TIGR01730">
    <property type="entry name" value="RND_mfp"/>
    <property type="match status" value="1"/>
</dbReference>
<accession>A0A2J0Z1W1</accession>
<dbReference type="PANTHER" id="PTHR30469">
    <property type="entry name" value="MULTIDRUG RESISTANCE PROTEIN MDTA"/>
    <property type="match status" value="1"/>
</dbReference>
<evidence type="ECO:0000256" key="1">
    <source>
        <dbReference type="ARBA" id="ARBA00004196"/>
    </source>
</evidence>
<dbReference type="GO" id="GO:0015562">
    <property type="term" value="F:efflux transmembrane transporter activity"/>
    <property type="evidence" value="ECO:0007669"/>
    <property type="project" value="TreeGrafter"/>
</dbReference>
<feature type="compositionally biased region" description="Low complexity" evidence="4">
    <location>
        <begin position="365"/>
        <end position="377"/>
    </location>
</feature>
<keyword evidence="3" id="KW-0813">Transport</keyword>
<dbReference type="InterPro" id="IPR058792">
    <property type="entry name" value="Beta-barrel_RND_2"/>
</dbReference>
<dbReference type="Pfam" id="PF25917">
    <property type="entry name" value="BSH_RND"/>
    <property type="match status" value="1"/>
</dbReference>
<feature type="domain" description="Multidrug resistance protein MdtA-like C-terminal permuted SH3" evidence="7">
    <location>
        <begin position="293"/>
        <end position="352"/>
    </location>
</feature>
<protein>
    <submittedName>
        <fullName evidence="8">Efflux transporter periplasmic adaptor subunit</fullName>
    </submittedName>
</protein>
<dbReference type="Gene3D" id="2.40.420.20">
    <property type="match status" value="1"/>
</dbReference>
<dbReference type="Gene3D" id="1.10.287.470">
    <property type="entry name" value="Helix hairpin bin"/>
    <property type="match status" value="1"/>
</dbReference>
<dbReference type="AlphaFoldDB" id="A0A2J0Z1W1"/>
<dbReference type="InterPro" id="IPR058625">
    <property type="entry name" value="MdtA-like_BSH"/>
</dbReference>
<dbReference type="InterPro" id="IPR058627">
    <property type="entry name" value="MdtA-like_C"/>
</dbReference>
<dbReference type="RefSeq" id="WP_100672417.1">
    <property type="nucleotide sequence ID" value="NZ_NJGD01000006.1"/>
</dbReference>
<name>A0A2J0Z1W1_RHIML</name>
<evidence type="ECO:0000313" key="9">
    <source>
        <dbReference type="Proteomes" id="UP000231987"/>
    </source>
</evidence>
<evidence type="ECO:0000256" key="3">
    <source>
        <dbReference type="ARBA" id="ARBA00022448"/>
    </source>
</evidence>
<comment type="subcellular location">
    <subcellularLocation>
        <location evidence="1">Cell envelope</location>
    </subcellularLocation>
</comment>
<proteinExistence type="inferred from homology"/>
<dbReference type="EMBL" id="NJGD01000006">
    <property type="protein sequence ID" value="PJR14485.1"/>
    <property type="molecule type" value="Genomic_DNA"/>
</dbReference>
<dbReference type="Gene3D" id="2.40.30.170">
    <property type="match status" value="1"/>
</dbReference>
<evidence type="ECO:0000256" key="4">
    <source>
        <dbReference type="SAM" id="MobiDB-lite"/>
    </source>
</evidence>
<organism evidence="8 9">
    <name type="scientific">Rhizobium meliloti</name>
    <name type="common">Ensifer meliloti</name>
    <name type="synonym">Sinorhizobium meliloti</name>
    <dbReference type="NCBI Taxonomy" id="382"/>
    <lineage>
        <taxon>Bacteria</taxon>
        <taxon>Pseudomonadati</taxon>
        <taxon>Pseudomonadota</taxon>
        <taxon>Alphaproteobacteria</taxon>
        <taxon>Hyphomicrobiales</taxon>
        <taxon>Rhizobiaceae</taxon>
        <taxon>Sinorhizobium/Ensifer group</taxon>
        <taxon>Sinorhizobium</taxon>
    </lineage>
</organism>
<comment type="similarity">
    <text evidence="2">Belongs to the membrane fusion protein (MFP) (TC 8.A.1) family.</text>
</comment>
<feature type="domain" description="Multidrug resistance protein MdtA-like barrel-sandwich hybrid" evidence="5">
    <location>
        <begin position="70"/>
        <end position="206"/>
    </location>
</feature>
<evidence type="ECO:0000256" key="2">
    <source>
        <dbReference type="ARBA" id="ARBA00009477"/>
    </source>
</evidence>
<feature type="region of interest" description="Disordered" evidence="4">
    <location>
        <begin position="365"/>
        <end position="384"/>
    </location>
</feature>
<sequence>MFSGSALNRPFAARLLTAILLGAVLSGCSEEKVETKETIRPVKVVEIAPAGEPRELHYSGSVRARTEMNLGFRVGGKITERLVNIGDRVKPGDILARIDATDYQLAVTSAEADLLAAEKQVRTTALAKLRAEQLFSKSFSSQAQLDQATLLYDQAVSTRDAAASSLSQAKNQVNYTDLKADQNGIVTIVNADIGQVVGTGTPVVTVAVDGEKEVEIAVPETDIAEFKPGKRVGVRFWSDDMLVLDGHVREVSGSADPRSRTFSVRVSLPNDGRVLLGMTATVEAAAESSAPLVSIPLSALSKKDGQNIVWIVDRDFSTVHARPIKLADFADNGVRVAAGLGAGDLVVAAGTQFMAEDLKVRLQAGEQQSAEQQSARAETPEILR</sequence>
<dbReference type="InterPro" id="IPR006143">
    <property type="entry name" value="RND_pump_MFP"/>
</dbReference>
<dbReference type="Gene3D" id="2.40.50.100">
    <property type="match status" value="1"/>
</dbReference>
<gene>
    <name evidence="8" type="ORF">CEJ86_15650</name>
</gene>
<reference evidence="8 9" key="1">
    <citation type="submission" date="2017-06" db="EMBL/GenBank/DDBJ databases">
        <title>Ensifer strains isolated from leguminous trees and herbs display diverse denitrification phenotypes with some acting as strong N2O sinks.</title>
        <authorList>
            <person name="Woliy K."/>
            <person name="Mania D."/>
            <person name="Bakken L.R."/>
            <person name="Frostegard A."/>
        </authorList>
    </citation>
    <scope>NUCLEOTIDE SEQUENCE [LARGE SCALE GENOMIC DNA]</scope>
    <source>
        <strain evidence="8 9">AC50a</strain>
    </source>
</reference>
<evidence type="ECO:0000259" key="5">
    <source>
        <dbReference type="Pfam" id="PF25917"/>
    </source>
</evidence>
<comment type="caution">
    <text evidence="8">The sequence shown here is derived from an EMBL/GenBank/DDBJ whole genome shotgun (WGS) entry which is preliminary data.</text>
</comment>
<dbReference type="GO" id="GO:1990281">
    <property type="term" value="C:efflux pump complex"/>
    <property type="evidence" value="ECO:0007669"/>
    <property type="project" value="TreeGrafter"/>
</dbReference>
<evidence type="ECO:0000259" key="7">
    <source>
        <dbReference type="Pfam" id="PF25967"/>
    </source>
</evidence>